<dbReference type="PANTHER" id="PTHR38743:SF2">
    <property type="entry name" value="DUF2185 DOMAIN-CONTAINING PROTEIN"/>
    <property type="match status" value="1"/>
</dbReference>
<dbReference type="EMBL" id="JBHRXX010000009">
    <property type="protein sequence ID" value="MFC3685647.1"/>
    <property type="molecule type" value="Genomic_DNA"/>
</dbReference>
<protein>
    <submittedName>
        <fullName evidence="2">DUF2314 domain-containing protein</fullName>
    </submittedName>
</protein>
<sequence>MEEFDGYPVRKGFHGDGWELEDCVAAAKESPKTFKVPSAKEAPLVEIGDNLRLHFVITDPEVKADPENPRAERMWVEVCRLEQDGVFLGHLTNQPVFIESLEPGDVIEFKWNHVAQVYVKKAGKKK</sequence>
<comment type="caution">
    <text evidence="2">The sequence shown here is derived from an EMBL/GenBank/DDBJ whole genome shotgun (WGS) entry which is preliminary data.</text>
</comment>
<evidence type="ECO:0000313" key="3">
    <source>
        <dbReference type="Proteomes" id="UP001595729"/>
    </source>
</evidence>
<proteinExistence type="predicted"/>
<feature type="domain" description="DUF2314" evidence="1">
    <location>
        <begin position="20"/>
        <end position="116"/>
    </location>
</feature>
<accession>A0ABV7W9Q0</accession>
<dbReference type="PANTHER" id="PTHR38743">
    <property type="entry name" value="SIMILAR TO GLYOXYLASE I FAMILY PROTEIN"/>
    <property type="match status" value="1"/>
</dbReference>
<keyword evidence="3" id="KW-1185">Reference proteome</keyword>
<organism evidence="2 3">
    <name type="scientific">Hydrogenophaga luteola</name>
    <dbReference type="NCBI Taxonomy" id="1591122"/>
    <lineage>
        <taxon>Bacteria</taxon>
        <taxon>Pseudomonadati</taxon>
        <taxon>Pseudomonadota</taxon>
        <taxon>Betaproteobacteria</taxon>
        <taxon>Burkholderiales</taxon>
        <taxon>Comamonadaceae</taxon>
        <taxon>Hydrogenophaga</taxon>
    </lineage>
</organism>
<dbReference type="Pfam" id="PF10077">
    <property type="entry name" value="DUF2314"/>
    <property type="match status" value="1"/>
</dbReference>
<dbReference type="InterPro" id="IPR018756">
    <property type="entry name" value="DUF2314"/>
</dbReference>
<gene>
    <name evidence="2" type="ORF">ACFOPI_18745</name>
</gene>
<evidence type="ECO:0000259" key="1">
    <source>
        <dbReference type="Pfam" id="PF10077"/>
    </source>
</evidence>
<dbReference type="RefSeq" id="WP_382177246.1">
    <property type="nucleotide sequence ID" value="NZ_JBHRXX010000009.1"/>
</dbReference>
<reference evidence="3" key="1">
    <citation type="journal article" date="2019" name="Int. J. Syst. Evol. Microbiol.">
        <title>The Global Catalogue of Microorganisms (GCM) 10K type strain sequencing project: providing services to taxonomists for standard genome sequencing and annotation.</title>
        <authorList>
            <consortium name="The Broad Institute Genomics Platform"/>
            <consortium name="The Broad Institute Genome Sequencing Center for Infectious Disease"/>
            <person name="Wu L."/>
            <person name="Ma J."/>
        </authorList>
    </citation>
    <scope>NUCLEOTIDE SEQUENCE [LARGE SCALE GENOMIC DNA]</scope>
    <source>
        <strain evidence="3">KCTC 42501</strain>
    </source>
</reference>
<dbReference type="Proteomes" id="UP001595729">
    <property type="component" value="Unassembled WGS sequence"/>
</dbReference>
<name>A0ABV7W9Q0_9BURK</name>
<evidence type="ECO:0000313" key="2">
    <source>
        <dbReference type="EMBL" id="MFC3685647.1"/>
    </source>
</evidence>